<name>A0AA42C5D3_9BACT</name>
<evidence type="ECO:0000313" key="2">
    <source>
        <dbReference type="EMBL" id="MCW0482703.1"/>
    </source>
</evidence>
<keyword evidence="1" id="KW-0812">Transmembrane</keyword>
<feature type="transmembrane region" description="Helical" evidence="1">
    <location>
        <begin position="21"/>
        <end position="42"/>
    </location>
</feature>
<organism evidence="2 3">
    <name type="scientific">Gaoshiqia sediminis</name>
    <dbReference type="NCBI Taxonomy" id="2986998"/>
    <lineage>
        <taxon>Bacteria</taxon>
        <taxon>Pseudomonadati</taxon>
        <taxon>Bacteroidota</taxon>
        <taxon>Bacteroidia</taxon>
        <taxon>Marinilabiliales</taxon>
        <taxon>Prolixibacteraceae</taxon>
        <taxon>Gaoshiqia</taxon>
    </lineage>
</organism>
<protein>
    <submittedName>
        <fullName evidence="2">Uncharacterized protein</fullName>
    </submittedName>
</protein>
<reference evidence="2" key="1">
    <citation type="submission" date="2022-10" db="EMBL/GenBank/DDBJ databases">
        <title>Gaoshiqiia sediminis gen. nov., sp. nov., isolated from coastal sediment.</title>
        <authorList>
            <person name="Yu W.X."/>
            <person name="Mu D.S."/>
            <person name="Du J.Z."/>
            <person name="Liang Y.Q."/>
        </authorList>
    </citation>
    <scope>NUCLEOTIDE SEQUENCE</scope>
    <source>
        <strain evidence="2">A06</strain>
    </source>
</reference>
<proteinExistence type="predicted"/>
<keyword evidence="1" id="KW-0472">Membrane</keyword>
<keyword evidence="1" id="KW-1133">Transmembrane helix</keyword>
<dbReference type="AlphaFoldDB" id="A0AA42C5D3"/>
<sequence length="49" mass="5477">MKDIQQKPVPDQQPKKKISDIALTFIGLAALIGILMLIKFILQQMNILG</sequence>
<dbReference type="EMBL" id="JAPAAF010000008">
    <property type="protein sequence ID" value="MCW0482703.1"/>
    <property type="molecule type" value="Genomic_DNA"/>
</dbReference>
<dbReference type="Proteomes" id="UP001163821">
    <property type="component" value="Unassembled WGS sequence"/>
</dbReference>
<comment type="caution">
    <text evidence="2">The sequence shown here is derived from an EMBL/GenBank/DDBJ whole genome shotgun (WGS) entry which is preliminary data.</text>
</comment>
<accession>A0AA42C5D3</accession>
<gene>
    <name evidence="2" type="ORF">N2K84_08190</name>
</gene>
<evidence type="ECO:0000256" key="1">
    <source>
        <dbReference type="SAM" id="Phobius"/>
    </source>
</evidence>
<keyword evidence="3" id="KW-1185">Reference proteome</keyword>
<dbReference type="RefSeq" id="WP_282591308.1">
    <property type="nucleotide sequence ID" value="NZ_JAPAAF010000008.1"/>
</dbReference>
<evidence type="ECO:0000313" key="3">
    <source>
        <dbReference type="Proteomes" id="UP001163821"/>
    </source>
</evidence>